<dbReference type="Gene3D" id="3.30.160.60">
    <property type="entry name" value="Classic Zinc Finger"/>
    <property type="match status" value="1"/>
</dbReference>
<feature type="region of interest" description="Disordered" evidence="1">
    <location>
        <begin position="992"/>
        <end position="1041"/>
    </location>
</feature>
<feature type="compositionally biased region" description="Polar residues" evidence="1">
    <location>
        <begin position="614"/>
        <end position="625"/>
    </location>
</feature>
<proteinExistence type="predicted"/>
<dbReference type="PANTHER" id="PTHR23225:SF2">
    <property type="entry name" value="AT09679P-RELATED"/>
    <property type="match status" value="1"/>
</dbReference>
<feature type="compositionally biased region" description="Basic and acidic residues" evidence="1">
    <location>
        <begin position="1153"/>
        <end position="1167"/>
    </location>
</feature>
<feature type="compositionally biased region" description="Polar residues" evidence="1">
    <location>
        <begin position="1029"/>
        <end position="1041"/>
    </location>
</feature>
<accession>A0A167UVL1</accession>
<feature type="domain" description="C2H2-type" evidence="2">
    <location>
        <begin position="801"/>
        <end position="825"/>
    </location>
</feature>
<feature type="compositionally biased region" description="Low complexity" evidence="1">
    <location>
        <begin position="556"/>
        <end position="566"/>
    </location>
</feature>
<gene>
    <name evidence="3" type="ORF">SPI_04810</name>
</gene>
<protein>
    <submittedName>
        <fullName evidence="3">Zinc finger, C2H2</fullName>
    </submittedName>
</protein>
<dbReference type="AlphaFoldDB" id="A0A167UVL1"/>
<feature type="compositionally biased region" description="Low complexity" evidence="1">
    <location>
        <begin position="634"/>
        <end position="645"/>
    </location>
</feature>
<feature type="compositionally biased region" description="Polar residues" evidence="1">
    <location>
        <begin position="68"/>
        <end position="79"/>
    </location>
</feature>
<feature type="region of interest" description="Disordered" evidence="1">
    <location>
        <begin position="727"/>
        <end position="785"/>
    </location>
</feature>
<feature type="compositionally biased region" description="Basic and acidic residues" evidence="1">
    <location>
        <begin position="755"/>
        <end position="767"/>
    </location>
</feature>
<feature type="compositionally biased region" description="Polar residues" evidence="1">
    <location>
        <begin position="1128"/>
        <end position="1149"/>
    </location>
</feature>
<feature type="compositionally biased region" description="Low complexity" evidence="1">
    <location>
        <begin position="525"/>
        <end position="546"/>
    </location>
</feature>
<organism evidence="3 4">
    <name type="scientific">Niveomyces insectorum RCEF 264</name>
    <dbReference type="NCBI Taxonomy" id="1081102"/>
    <lineage>
        <taxon>Eukaryota</taxon>
        <taxon>Fungi</taxon>
        <taxon>Dikarya</taxon>
        <taxon>Ascomycota</taxon>
        <taxon>Pezizomycotina</taxon>
        <taxon>Sordariomycetes</taxon>
        <taxon>Hypocreomycetidae</taxon>
        <taxon>Hypocreales</taxon>
        <taxon>Cordycipitaceae</taxon>
        <taxon>Niveomyces</taxon>
    </lineage>
</organism>
<feature type="compositionally biased region" description="Basic and acidic residues" evidence="1">
    <location>
        <begin position="1183"/>
        <end position="1192"/>
    </location>
</feature>
<dbReference type="GO" id="GO:0003700">
    <property type="term" value="F:DNA-binding transcription factor activity"/>
    <property type="evidence" value="ECO:0007669"/>
    <property type="project" value="InterPro"/>
</dbReference>
<dbReference type="InterPro" id="IPR013087">
    <property type="entry name" value="Znf_C2H2_type"/>
</dbReference>
<feature type="domain" description="C2H2-type" evidence="2">
    <location>
        <begin position="862"/>
        <end position="893"/>
    </location>
</feature>
<feature type="domain" description="C2H2-type" evidence="2">
    <location>
        <begin position="829"/>
        <end position="856"/>
    </location>
</feature>
<reference evidence="3 4" key="1">
    <citation type="journal article" date="2016" name="Genome Biol. Evol.">
        <title>Divergent and convergent evolution of fungal pathogenicity.</title>
        <authorList>
            <person name="Shang Y."/>
            <person name="Xiao G."/>
            <person name="Zheng P."/>
            <person name="Cen K."/>
            <person name="Zhan S."/>
            <person name="Wang C."/>
        </authorList>
    </citation>
    <scope>NUCLEOTIDE SEQUENCE [LARGE SCALE GENOMIC DNA]</scope>
    <source>
        <strain evidence="3 4">RCEF 264</strain>
    </source>
</reference>
<sequence>MDPPSKRRRLAPKLPDPPPPPLPPPPPAPATGPASAPALPAAHAATPLSDQVNDLRRGQDITARRQWSVHSNMTTSSHLPISPAAHDAAAPPAPSVLSVPSERQDFEVFAKHLQDAAMYIYRQGQKLPYARVSALLLKWDEDVGRGGGHIASLEHVLRDRYNFHTERWNIPAVANPSAKLSVRIADFVNQAGADHLLIIYYVGHGYIGSDNQLYWACHTREDSPKLKWDSVRYLLEDAQSDMLILLDSCASTDMPVAGSHGTKQVIAAFTPETMPREPDTSAFNFYLTETLHKLGNGRPFNAQRLYDELVAVQRRQERQYRGSNPNKHPPSESPAPVFFTLTPGQSRSIDLAPMPRNHPSPSLQNGGTGAGVSVGADGKVTHGSVPGPDRDAPVISPAAVADMVFDEARVLVCTTFVGDAGPDMACFNQWIADTPSLANKVAVEGMFLGPPTVLLISIPQSLWSIIQHDKICFSLGYVNSRNLIHLYDGLMKAATTSSTPRPSPGMYVSAKDVEDGRTLLEAREAAAANHSNNSHSNSNNINNNSSPTHRADFHSPPYLHQQRQQPPLQPYQQPPPPPPPLLLPQPQQATQQALLLPTPPPRHHTQPFPAPLYNSDTNSSGQYDPNTVPRRDSLPQLQQHPHQPGTTPPRGAPLPRIVSRASSPTIMALAKDESEESAEMKEAAEQLKALSYVRPIHHGNASPSDAATMAANSNHLSKIAQDVIKRQEGDPAAAEDTEMKTDDGTVSPTKKAKPKKEYRFKPTRSHDGQAASPRSRAQPDAAQAAAQALPSLLPQGAKQEVQCDYCTHEPFKDSSSLKKHIASAHTRPFPCAFAFAGCNSTFGSKNEWKRHIASQHLCLQYYRCSSCSQNVIDGKGNEFNRKDLFTQHLRRMHAPPYIRKSTQKRDSKVETEWEDFVKGMQKSCCIVRRLPPQRSACPKPGCNRLFEGRSAWDEWTEHVGRHMENGEGELLGVDDLLVSWSLEEGIIVRTDDGGYRLCNPMGNGGGGGGSGSNSGGTNGSTNHGRQHHGSNTNNEDGAKSKNVSNISVSTTFTTDATAASGAERADKIALPPTPPPTTTRPHNEEHEDAGDGAKTDTPQPEYEKKEKWAGDGVKTEVTHGSEKDEAQKNGQKAESPGTEQQNQKTTEPTETAARSDEEQRNDRDAKGDIGILDAEQQPQQPPSEEKNAHSDKPATAPEKADLQSITVAATAIAAVAALQQEKEASRAAGAMEVDG</sequence>
<evidence type="ECO:0000256" key="1">
    <source>
        <dbReference type="SAM" id="MobiDB-lite"/>
    </source>
</evidence>
<comment type="caution">
    <text evidence="3">The sequence shown here is derived from an EMBL/GenBank/DDBJ whole genome shotgun (WGS) entry which is preliminary data.</text>
</comment>
<name>A0A167UVL1_9HYPO</name>
<feature type="compositionally biased region" description="Low complexity" evidence="1">
    <location>
        <begin position="83"/>
        <end position="97"/>
    </location>
</feature>
<feature type="compositionally biased region" description="Basic and acidic residues" evidence="1">
    <location>
        <begin position="1101"/>
        <end position="1127"/>
    </location>
</feature>
<dbReference type="SMART" id="SM00355">
    <property type="entry name" value="ZnF_C2H2"/>
    <property type="match status" value="3"/>
</dbReference>
<dbReference type="PANTHER" id="PTHR23225">
    <property type="entry name" value="ZINC FINGER PROTEIN"/>
    <property type="match status" value="1"/>
</dbReference>
<feature type="region of interest" description="Disordered" evidence="1">
    <location>
        <begin position="67"/>
        <end position="97"/>
    </location>
</feature>
<dbReference type="InterPro" id="IPR039970">
    <property type="entry name" value="TF_Grauzone"/>
</dbReference>
<evidence type="ECO:0000313" key="4">
    <source>
        <dbReference type="Proteomes" id="UP000076874"/>
    </source>
</evidence>
<feature type="region of interest" description="Disordered" evidence="1">
    <location>
        <begin position="1054"/>
        <end position="1202"/>
    </location>
</feature>
<feature type="compositionally biased region" description="Pro residues" evidence="1">
    <location>
        <begin position="14"/>
        <end position="30"/>
    </location>
</feature>
<evidence type="ECO:0000259" key="2">
    <source>
        <dbReference type="SMART" id="SM00355"/>
    </source>
</evidence>
<dbReference type="Proteomes" id="UP000076874">
    <property type="component" value="Unassembled WGS sequence"/>
</dbReference>
<dbReference type="EMBL" id="AZHD01000007">
    <property type="protein sequence ID" value="OAA61951.1"/>
    <property type="molecule type" value="Genomic_DNA"/>
</dbReference>
<feature type="compositionally biased region" description="Basic and acidic residues" evidence="1">
    <location>
        <begin position="1081"/>
        <end position="1094"/>
    </location>
</feature>
<feature type="compositionally biased region" description="Low complexity" evidence="1">
    <location>
        <begin position="584"/>
        <end position="596"/>
    </location>
</feature>
<dbReference type="OrthoDB" id="5388486at2759"/>
<feature type="compositionally biased region" description="Pro residues" evidence="1">
    <location>
        <begin position="567"/>
        <end position="583"/>
    </location>
</feature>
<dbReference type="STRING" id="1081102.A0A167UVL1"/>
<keyword evidence="4" id="KW-1185">Reference proteome</keyword>
<evidence type="ECO:0000313" key="3">
    <source>
        <dbReference type="EMBL" id="OAA61951.1"/>
    </source>
</evidence>
<feature type="region of interest" description="Disordered" evidence="1">
    <location>
        <begin position="525"/>
        <end position="657"/>
    </location>
</feature>
<feature type="compositionally biased region" description="Basic residues" evidence="1">
    <location>
        <begin position="1"/>
        <end position="11"/>
    </location>
</feature>
<feature type="region of interest" description="Disordered" evidence="1">
    <location>
        <begin position="1"/>
        <end position="54"/>
    </location>
</feature>
<feature type="compositionally biased region" description="Gly residues" evidence="1">
    <location>
        <begin position="1002"/>
        <end position="1018"/>
    </location>
</feature>
<feature type="compositionally biased region" description="Low complexity" evidence="1">
    <location>
        <begin position="31"/>
        <end position="48"/>
    </location>
</feature>